<feature type="domain" description="DUF7511" evidence="2">
    <location>
        <begin position="37"/>
        <end position="82"/>
    </location>
</feature>
<reference evidence="3 4" key="1">
    <citation type="journal article" date="2014" name="PLoS Genet.">
        <title>Phylogenetically driven sequencing of extremely halophilic archaea reveals strategies for static and dynamic osmo-response.</title>
        <authorList>
            <person name="Becker E.A."/>
            <person name="Seitzer P.M."/>
            <person name="Tritt A."/>
            <person name="Larsen D."/>
            <person name="Krusor M."/>
            <person name="Yao A.I."/>
            <person name="Wu D."/>
            <person name="Madern D."/>
            <person name="Eisen J.A."/>
            <person name="Darling A.E."/>
            <person name="Facciotti M.T."/>
        </authorList>
    </citation>
    <scope>NUCLEOTIDE SEQUENCE [LARGE SCALE GENOMIC DNA]</scope>
    <source>
        <strain evidence="3 4">DSM 18795</strain>
    </source>
</reference>
<evidence type="ECO:0000313" key="4">
    <source>
        <dbReference type="Proteomes" id="UP000011531"/>
    </source>
</evidence>
<sequence length="82" mass="9082">MYRPVVETTMRELSSEDEASSERASDPAPSAPASTSLDSAVVSYEDRADRRTVFPADCPDERKLTAWLSANATAFVDLEERR</sequence>
<feature type="compositionally biased region" description="Low complexity" evidence="1">
    <location>
        <begin position="26"/>
        <end position="40"/>
    </location>
</feature>
<accession>L9WUG4</accession>
<protein>
    <recommendedName>
        <fullName evidence="2">DUF7511 domain-containing protein</fullName>
    </recommendedName>
</protein>
<evidence type="ECO:0000313" key="3">
    <source>
        <dbReference type="EMBL" id="ELY53047.1"/>
    </source>
</evidence>
<dbReference type="Pfam" id="PF24351">
    <property type="entry name" value="DUF7511"/>
    <property type="match status" value="1"/>
</dbReference>
<evidence type="ECO:0000256" key="1">
    <source>
        <dbReference type="SAM" id="MobiDB-lite"/>
    </source>
</evidence>
<keyword evidence="4" id="KW-1185">Reference proteome</keyword>
<name>L9WUG4_9EURY</name>
<dbReference type="EMBL" id="AOIA01000151">
    <property type="protein sequence ID" value="ELY53047.1"/>
    <property type="molecule type" value="Genomic_DNA"/>
</dbReference>
<evidence type="ECO:0000259" key="2">
    <source>
        <dbReference type="Pfam" id="PF24351"/>
    </source>
</evidence>
<feature type="compositionally biased region" description="Basic and acidic residues" evidence="1">
    <location>
        <begin position="9"/>
        <end position="25"/>
    </location>
</feature>
<dbReference type="AlphaFoldDB" id="L9WUG4"/>
<dbReference type="InterPro" id="IPR055933">
    <property type="entry name" value="DUF7511"/>
</dbReference>
<dbReference type="Proteomes" id="UP000011531">
    <property type="component" value="Unassembled WGS sequence"/>
</dbReference>
<proteinExistence type="predicted"/>
<gene>
    <name evidence="3" type="ORF">C492_18349</name>
</gene>
<organism evidence="3 4">
    <name type="scientific">Natronococcus jeotgali DSM 18795</name>
    <dbReference type="NCBI Taxonomy" id="1227498"/>
    <lineage>
        <taxon>Archaea</taxon>
        <taxon>Methanobacteriati</taxon>
        <taxon>Methanobacteriota</taxon>
        <taxon>Stenosarchaea group</taxon>
        <taxon>Halobacteria</taxon>
        <taxon>Halobacteriales</taxon>
        <taxon>Natrialbaceae</taxon>
        <taxon>Natronococcus</taxon>
    </lineage>
</organism>
<feature type="region of interest" description="Disordered" evidence="1">
    <location>
        <begin position="1"/>
        <end position="42"/>
    </location>
</feature>
<comment type="caution">
    <text evidence="3">The sequence shown here is derived from an EMBL/GenBank/DDBJ whole genome shotgun (WGS) entry which is preliminary data.</text>
</comment>